<dbReference type="Gene3D" id="1.20.1050.10">
    <property type="match status" value="1"/>
</dbReference>
<dbReference type="AlphaFoldDB" id="M4V8P0"/>
<dbReference type="InterPro" id="IPR036249">
    <property type="entry name" value="Thioredoxin-like_sf"/>
</dbReference>
<evidence type="ECO:0000313" key="3">
    <source>
        <dbReference type="EMBL" id="AGH94381.1"/>
    </source>
</evidence>
<dbReference type="SFLD" id="SFLDG00358">
    <property type="entry name" value="Main_(cytGST)"/>
    <property type="match status" value="1"/>
</dbReference>
<sequence>MAQKIQLYSFATPNGQKVSVALEEMQLPYDAHTIDITKGAQFSEEFIKINPNSKIPAIVDPVSDDGKPLAIMESGAILLYLARKSGKFLPEDPRLQSETLQWLFFQVGGVGPMFGQFGHFFKYAKEKCDHPYPVERYKTESKRILGVLNKRLEGRTFLVGETYTIADMATFPWVLCLINHYQAADVLDINSFTNITAWLERIQARPLTAKGLNVCGF</sequence>
<dbReference type="HOGENOM" id="CLU_011226_14_4_7"/>
<dbReference type="RefSeq" id="WP_015468871.1">
    <property type="nucleotide sequence ID" value="NC_020813.1"/>
</dbReference>
<dbReference type="InterPro" id="IPR004046">
    <property type="entry name" value="GST_C"/>
</dbReference>
<dbReference type="SUPFAM" id="SSF52833">
    <property type="entry name" value="Thioredoxin-like"/>
    <property type="match status" value="1"/>
</dbReference>
<proteinExistence type="predicted"/>
<reference evidence="3 4" key="1">
    <citation type="journal article" date="2013" name="ISME J.">
        <title>By their genes ye shall know them: genomic signatures of predatory bacteria.</title>
        <authorList>
            <person name="Pasternak Z."/>
            <person name="Pietrokovski S."/>
            <person name="Rotem O."/>
            <person name="Gophna U."/>
            <person name="Lurie-Weinberger M.N."/>
            <person name="Jurkevitch E."/>
        </authorList>
    </citation>
    <scope>NUCLEOTIDE SEQUENCE [LARGE SCALE GENOMIC DNA]</scope>
    <source>
        <strain evidence="3 4">JSS</strain>
    </source>
</reference>
<accession>M4V8P0</accession>
<gene>
    <name evidence="3" type="ORF">A11Q_161</name>
</gene>
<dbReference type="PANTHER" id="PTHR44051">
    <property type="entry name" value="GLUTATHIONE S-TRANSFERASE-RELATED"/>
    <property type="match status" value="1"/>
</dbReference>
<dbReference type="PROSITE" id="PS50405">
    <property type="entry name" value="GST_CTER"/>
    <property type="match status" value="1"/>
</dbReference>
<dbReference type="InterPro" id="IPR040079">
    <property type="entry name" value="Glutathione_S-Trfase"/>
</dbReference>
<dbReference type="STRING" id="1184267.A11Q_161"/>
<dbReference type="EMBL" id="CP003537">
    <property type="protein sequence ID" value="AGH94381.1"/>
    <property type="molecule type" value="Genomic_DNA"/>
</dbReference>
<dbReference type="SFLD" id="SFLDG01151">
    <property type="entry name" value="Main.2:_Nu-like"/>
    <property type="match status" value="1"/>
</dbReference>
<evidence type="ECO:0000259" key="1">
    <source>
        <dbReference type="PROSITE" id="PS50404"/>
    </source>
</evidence>
<dbReference type="Pfam" id="PF13409">
    <property type="entry name" value="GST_N_2"/>
    <property type="match status" value="1"/>
</dbReference>
<evidence type="ECO:0000259" key="2">
    <source>
        <dbReference type="PROSITE" id="PS50405"/>
    </source>
</evidence>
<dbReference type="InterPro" id="IPR004045">
    <property type="entry name" value="Glutathione_S-Trfase_N"/>
</dbReference>
<evidence type="ECO:0000313" key="4">
    <source>
        <dbReference type="Proteomes" id="UP000012040"/>
    </source>
</evidence>
<dbReference type="OrthoDB" id="5291564at2"/>
<feature type="domain" description="GST N-terminal" evidence="1">
    <location>
        <begin position="2"/>
        <end position="89"/>
    </location>
</feature>
<dbReference type="Proteomes" id="UP000012040">
    <property type="component" value="Chromosome"/>
</dbReference>
<dbReference type="SUPFAM" id="SSF47616">
    <property type="entry name" value="GST C-terminal domain-like"/>
    <property type="match status" value="1"/>
</dbReference>
<keyword evidence="4" id="KW-1185">Reference proteome</keyword>
<dbReference type="eggNOG" id="COG0625">
    <property type="taxonomic scope" value="Bacteria"/>
</dbReference>
<dbReference type="InterPro" id="IPR010987">
    <property type="entry name" value="Glutathione-S-Trfase_C-like"/>
</dbReference>
<feature type="domain" description="GST C-terminal" evidence="2">
    <location>
        <begin position="92"/>
        <end position="217"/>
    </location>
</feature>
<evidence type="ECO:0008006" key="5">
    <source>
        <dbReference type="Google" id="ProtNLM"/>
    </source>
</evidence>
<dbReference type="InterPro" id="IPR036282">
    <property type="entry name" value="Glutathione-S-Trfase_C_sf"/>
</dbReference>
<dbReference type="PROSITE" id="PS50404">
    <property type="entry name" value="GST_NTER"/>
    <property type="match status" value="1"/>
</dbReference>
<dbReference type="KEGG" id="bex:A11Q_161"/>
<dbReference type="SFLD" id="SFLDS00019">
    <property type="entry name" value="Glutathione_Transferase_(cytos"/>
    <property type="match status" value="1"/>
</dbReference>
<dbReference type="Pfam" id="PF00043">
    <property type="entry name" value="GST_C"/>
    <property type="match status" value="1"/>
</dbReference>
<dbReference type="Gene3D" id="3.40.30.10">
    <property type="entry name" value="Glutaredoxin"/>
    <property type="match status" value="1"/>
</dbReference>
<dbReference type="PANTHER" id="PTHR44051:SF8">
    <property type="entry name" value="GLUTATHIONE S-TRANSFERASE GSTA"/>
    <property type="match status" value="1"/>
</dbReference>
<dbReference type="CDD" id="cd03048">
    <property type="entry name" value="GST_N_Ure2p_like"/>
    <property type="match status" value="1"/>
</dbReference>
<dbReference type="PATRIC" id="fig|1184267.3.peg.164"/>
<protein>
    <recommendedName>
        <fullName evidence="5">Glutathione S-transferase</fullName>
    </recommendedName>
</protein>
<organism evidence="3 4">
    <name type="scientific">Pseudobdellovibrio exovorus JSS</name>
    <dbReference type="NCBI Taxonomy" id="1184267"/>
    <lineage>
        <taxon>Bacteria</taxon>
        <taxon>Pseudomonadati</taxon>
        <taxon>Bdellovibrionota</taxon>
        <taxon>Bdellovibrionia</taxon>
        <taxon>Bdellovibrionales</taxon>
        <taxon>Pseudobdellovibrionaceae</taxon>
        <taxon>Pseudobdellovibrio</taxon>
    </lineage>
</organism>
<name>M4V8P0_9BACT</name>